<dbReference type="HOGENOM" id="CLU_151166_0_0_0"/>
<dbReference type="InParanoid" id="A9WE46"/>
<protein>
    <submittedName>
        <fullName evidence="1">Uncharacterized protein</fullName>
    </submittedName>
</protein>
<evidence type="ECO:0000313" key="1">
    <source>
        <dbReference type="EMBL" id="ABY33706.1"/>
    </source>
</evidence>
<dbReference type="KEGG" id="cau:Caur_0457"/>
<organism evidence="1 2">
    <name type="scientific">Chloroflexus aurantiacus (strain ATCC 29366 / DSM 635 / J-10-fl)</name>
    <dbReference type="NCBI Taxonomy" id="324602"/>
    <lineage>
        <taxon>Bacteria</taxon>
        <taxon>Bacillati</taxon>
        <taxon>Chloroflexota</taxon>
        <taxon>Chloroflexia</taxon>
        <taxon>Chloroflexales</taxon>
        <taxon>Chloroflexineae</taxon>
        <taxon>Chloroflexaceae</taxon>
        <taxon>Chloroflexus</taxon>
    </lineage>
</organism>
<dbReference type="RefSeq" id="WP_012256362.1">
    <property type="nucleotide sequence ID" value="NC_010175.1"/>
</dbReference>
<dbReference type="EnsemblBacteria" id="ABY33706">
    <property type="protein sequence ID" value="ABY33706"/>
    <property type="gene ID" value="Caur_0457"/>
</dbReference>
<dbReference type="STRING" id="324602.Caur_0457"/>
<dbReference type="AlphaFoldDB" id="A9WE46"/>
<dbReference type="eggNOG" id="COG1633">
    <property type="taxonomic scope" value="Bacteria"/>
</dbReference>
<keyword evidence="2" id="KW-1185">Reference proteome</keyword>
<dbReference type="EMBL" id="CP000909">
    <property type="protein sequence ID" value="ABY33706.1"/>
    <property type="molecule type" value="Genomic_DNA"/>
</dbReference>
<sequence>MRLILPYITSRLELRAELVFAVQRAWRHHETLKLLYQQLAARAPDEQRRIMLLTLANAKRAHQQRYRRTLARLHAPLPPSGSAIDRFWLWLLPRCGIVVALRWAEWIERRDVRAILDAVLLLRKWADFDNRANGYAIGRTRR</sequence>
<accession>A9WE46</accession>
<dbReference type="PATRIC" id="fig|324602.8.peg.518"/>
<name>A9WE46_CHLAA</name>
<dbReference type="Proteomes" id="UP000002008">
    <property type="component" value="Chromosome"/>
</dbReference>
<reference evidence="2" key="1">
    <citation type="journal article" date="2011" name="BMC Genomics">
        <title>Complete genome sequence of the filamentous anoxygenic phototrophic bacterium Chloroflexus aurantiacus.</title>
        <authorList>
            <person name="Tang K.H."/>
            <person name="Barry K."/>
            <person name="Chertkov O."/>
            <person name="Dalin E."/>
            <person name="Han C.S."/>
            <person name="Hauser L.J."/>
            <person name="Honchak B.M."/>
            <person name="Karbach L.E."/>
            <person name="Land M.L."/>
            <person name="Lapidus A."/>
            <person name="Larimer F.W."/>
            <person name="Mikhailova N."/>
            <person name="Pitluck S."/>
            <person name="Pierson B.K."/>
            <person name="Blankenship R.E."/>
        </authorList>
    </citation>
    <scope>NUCLEOTIDE SEQUENCE [LARGE SCALE GENOMIC DNA]</scope>
    <source>
        <strain evidence="2">ATCC 29366 / DSM 635 / J-10-fl</strain>
    </source>
</reference>
<gene>
    <name evidence="1" type="ordered locus">Caur_0457</name>
</gene>
<evidence type="ECO:0000313" key="2">
    <source>
        <dbReference type="Proteomes" id="UP000002008"/>
    </source>
</evidence>
<proteinExistence type="predicted"/>